<dbReference type="GO" id="GO:0031460">
    <property type="term" value="P:glycine betaine transport"/>
    <property type="evidence" value="ECO:0007669"/>
    <property type="project" value="TreeGrafter"/>
</dbReference>
<dbReference type="GO" id="GO:0043190">
    <property type="term" value="C:ATP-binding cassette (ABC) transporter complex"/>
    <property type="evidence" value="ECO:0007669"/>
    <property type="project" value="InterPro"/>
</dbReference>
<dbReference type="PANTHER" id="PTHR47737">
    <property type="entry name" value="GLYCINE BETAINE/PROLINE BETAINE TRANSPORT SYSTEM PERMEASE PROTEIN PROW"/>
    <property type="match status" value="1"/>
</dbReference>
<dbReference type="GO" id="GO:0015226">
    <property type="term" value="F:carnitine transmembrane transporter activity"/>
    <property type="evidence" value="ECO:0007669"/>
    <property type="project" value="TreeGrafter"/>
</dbReference>
<evidence type="ECO:0000256" key="5">
    <source>
        <dbReference type="SAM" id="SignalP"/>
    </source>
</evidence>
<dbReference type="KEGG" id="afx:JZ786_20680"/>
<protein>
    <submittedName>
        <fullName evidence="7">Glycine betaine ABC transporter substrate-binding protein</fullName>
    </submittedName>
</protein>
<reference evidence="7 8" key="1">
    <citation type="submission" date="2021-02" db="EMBL/GenBank/DDBJ databases">
        <title>Alicyclobacillus curvatus sp. nov. and Alicyclobacillus mengziensis sp. nov., two acidophilic bacteria isolated from acid mine drainage.</title>
        <authorList>
            <person name="Huang Y."/>
        </authorList>
    </citation>
    <scope>NUCLEOTIDE SEQUENCE [LARGE SCALE GENOMIC DNA]</scope>
    <source>
        <strain evidence="7 8">S30H14</strain>
    </source>
</reference>
<evidence type="ECO:0000256" key="4">
    <source>
        <dbReference type="ARBA" id="ARBA00023136"/>
    </source>
</evidence>
<dbReference type="InterPro" id="IPR007210">
    <property type="entry name" value="ABC_Gly_betaine_transp_sub-bd"/>
</dbReference>
<dbReference type="AlphaFoldDB" id="A0A9X7VXE3"/>
<evidence type="ECO:0000256" key="2">
    <source>
        <dbReference type="ARBA" id="ARBA00022448"/>
    </source>
</evidence>
<keyword evidence="4" id="KW-0472">Membrane</keyword>
<gene>
    <name evidence="7" type="ORF">JZ786_20680</name>
</gene>
<keyword evidence="8" id="KW-1185">Reference proteome</keyword>
<evidence type="ECO:0000256" key="3">
    <source>
        <dbReference type="ARBA" id="ARBA00022475"/>
    </source>
</evidence>
<feature type="chain" id="PRO_5040982159" evidence="5">
    <location>
        <begin position="23"/>
        <end position="309"/>
    </location>
</feature>
<dbReference type="Pfam" id="PF04069">
    <property type="entry name" value="OpuAC"/>
    <property type="match status" value="1"/>
</dbReference>
<dbReference type="PANTHER" id="PTHR47737:SF1">
    <property type="entry name" value="GLYCINE BETAINE_PROLINE BETAINE TRANSPORT SYSTEM PERMEASE PROTEIN PROW"/>
    <property type="match status" value="1"/>
</dbReference>
<keyword evidence="3" id="KW-1003">Cell membrane</keyword>
<evidence type="ECO:0000256" key="1">
    <source>
        <dbReference type="ARBA" id="ARBA00004236"/>
    </source>
</evidence>
<dbReference type="RefSeq" id="WP_206656183.1">
    <property type="nucleotide sequence ID" value="NZ_CP071182.1"/>
</dbReference>
<dbReference type="Gene3D" id="3.10.105.10">
    <property type="entry name" value="Dipeptide-binding Protein, Domain 3"/>
    <property type="match status" value="2"/>
</dbReference>
<evidence type="ECO:0000259" key="6">
    <source>
        <dbReference type="Pfam" id="PF04069"/>
    </source>
</evidence>
<evidence type="ECO:0000313" key="7">
    <source>
        <dbReference type="EMBL" id="QSO46821.1"/>
    </source>
</evidence>
<dbReference type="GO" id="GO:0015871">
    <property type="term" value="P:choline transport"/>
    <property type="evidence" value="ECO:0007669"/>
    <property type="project" value="TreeGrafter"/>
</dbReference>
<accession>A0A9X7VXE3</accession>
<dbReference type="Proteomes" id="UP000663505">
    <property type="component" value="Chromosome"/>
</dbReference>
<evidence type="ECO:0000313" key="8">
    <source>
        <dbReference type="Proteomes" id="UP000663505"/>
    </source>
</evidence>
<dbReference type="GO" id="GO:0005275">
    <property type="term" value="F:amine transmembrane transporter activity"/>
    <property type="evidence" value="ECO:0007669"/>
    <property type="project" value="TreeGrafter"/>
</dbReference>
<dbReference type="SUPFAM" id="SSF53850">
    <property type="entry name" value="Periplasmic binding protein-like II"/>
    <property type="match status" value="1"/>
</dbReference>
<keyword evidence="5" id="KW-0732">Signal</keyword>
<comment type="subcellular location">
    <subcellularLocation>
        <location evidence="1">Cell membrane</location>
    </subcellularLocation>
</comment>
<feature type="signal peptide" evidence="5">
    <location>
        <begin position="1"/>
        <end position="22"/>
    </location>
</feature>
<dbReference type="PROSITE" id="PS51257">
    <property type="entry name" value="PROKAR_LIPOPROTEIN"/>
    <property type="match status" value="1"/>
</dbReference>
<dbReference type="CDD" id="cd13639">
    <property type="entry name" value="PBP2_OpuAC_like"/>
    <property type="match status" value="1"/>
</dbReference>
<proteinExistence type="predicted"/>
<keyword evidence="2" id="KW-0813">Transport</keyword>
<dbReference type="Gene3D" id="3.40.190.100">
    <property type="entry name" value="Glycine betaine-binding periplasmic protein, domain 2"/>
    <property type="match status" value="1"/>
</dbReference>
<organism evidence="7 8">
    <name type="scientific">Alicyclobacillus mengziensis</name>
    <dbReference type="NCBI Taxonomy" id="2931921"/>
    <lineage>
        <taxon>Bacteria</taxon>
        <taxon>Bacillati</taxon>
        <taxon>Bacillota</taxon>
        <taxon>Bacilli</taxon>
        <taxon>Bacillales</taxon>
        <taxon>Alicyclobacillaceae</taxon>
        <taxon>Alicyclobacillus</taxon>
    </lineage>
</organism>
<dbReference type="EMBL" id="CP071182">
    <property type="protein sequence ID" value="QSO46821.1"/>
    <property type="molecule type" value="Genomic_DNA"/>
</dbReference>
<feature type="domain" description="ABC-type glycine betaine transport system substrate-binding" evidence="6">
    <location>
        <begin position="51"/>
        <end position="299"/>
    </location>
</feature>
<name>A0A9X7VXE3_9BACL</name>
<sequence>MLRSRKIGFVLSGAAMVSLLLAGCGSTNTTGSSAGNNTSSQTGTAPSTGSKNITIGYVDWAEDVATSYLWKDLLTQKGYHVTLTSMSDAGPLFAGLSKGGLNVFLDTWLPTTHKAYIQQFGSNLVDLGKWYEGGTTIGFVVPKYVYDSGIHSIADLNAHASEFGNQIVGIDPGAGEMAIAKKAVQDYGLKLHLTASSSAAMLTVLQKDYAAKKPVVVTLWSPHWAFTKYKLKYLSDPKGVFGKAGWIQTEANKKWAAKNPTVVGWFKNFKLTPQQLGSLELDINSASSKNAGVEKWIKNNQSVVNSWFQ</sequence>